<evidence type="ECO:0000313" key="1">
    <source>
        <dbReference type="EMBL" id="KAJ8627951.1"/>
    </source>
</evidence>
<gene>
    <name evidence="1" type="ORF">MRB53_021258</name>
</gene>
<reference evidence="1 2" key="1">
    <citation type="journal article" date="2022" name="Hortic Res">
        <title>A haplotype resolved chromosomal level avocado genome allows analysis of novel avocado genes.</title>
        <authorList>
            <person name="Nath O."/>
            <person name="Fletcher S.J."/>
            <person name="Hayward A."/>
            <person name="Shaw L.M."/>
            <person name="Masouleh A.K."/>
            <person name="Furtado A."/>
            <person name="Henry R.J."/>
            <person name="Mitter N."/>
        </authorList>
    </citation>
    <scope>NUCLEOTIDE SEQUENCE [LARGE SCALE GENOMIC DNA]</scope>
    <source>
        <strain evidence="2">cv. Hass</strain>
    </source>
</reference>
<name>A0ACC2L446_PERAE</name>
<protein>
    <submittedName>
        <fullName evidence="1">Uncharacterized protein</fullName>
    </submittedName>
</protein>
<accession>A0ACC2L446</accession>
<sequence>MQRDSRIQGSLSVLFSGVRGLRGYRRKEDLGSPPPSLPVSSVSDVAVAACDAASSTFCVGGENHRKRGSYKAIMHC</sequence>
<organism evidence="1 2">
    <name type="scientific">Persea americana</name>
    <name type="common">Avocado</name>
    <dbReference type="NCBI Taxonomy" id="3435"/>
    <lineage>
        <taxon>Eukaryota</taxon>
        <taxon>Viridiplantae</taxon>
        <taxon>Streptophyta</taxon>
        <taxon>Embryophyta</taxon>
        <taxon>Tracheophyta</taxon>
        <taxon>Spermatophyta</taxon>
        <taxon>Magnoliopsida</taxon>
        <taxon>Magnoliidae</taxon>
        <taxon>Laurales</taxon>
        <taxon>Lauraceae</taxon>
        <taxon>Persea</taxon>
    </lineage>
</organism>
<evidence type="ECO:0000313" key="2">
    <source>
        <dbReference type="Proteomes" id="UP001234297"/>
    </source>
</evidence>
<comment type="caution">
    <text evidence="1">The sequence shown here is derived from an EMBL/GenBank/DDBJ whole genome shotgun (WGS) entry which is preliminary data.</text>
</comment>
<dbReference type="Proteomes" id="UP001234297">
    <property type="component" value="Chromosome 6"/>
</dbReference>
<proteinExistence type="predicted"/>
<dbReference type="EMBL" id="CM056814">
    <property type="protein sequence ID" value="KAJ8627951.1"/>
    <property type="molecule type" value="Genomic_DNA"/>
</dbReference>
<keyword evidence="2" id="KW-1185">Reference proteome</keyword>